<dbReference type="EMBL" id="CZKA01000037">
    <property type="protein sequence ID" value="CUR57413.1"/>
    <property type="molecule type" value="Genomic_DNA"/>
</dbReference>
<proteinExistence type="predicted"/>
<dbReference type="InterPro" id="IPR032710">
    <property type="entry name" value="NTF2-like_dom_sf"/>
</dbReference>
<evidence type="ECO:0000313" key="2">
    <source>
        <dbReference type="EMBL" id="CUR57413.1"/>
    </source>
</evidence>
<dbReference type="SUPFAM" id="SSF54427">
    <property type="entry name" value="NTF2-like"/>
    <property type="match status" value="1"/>
</dbReference>
<reference evidence="2" key="1">
    <citation type="submission" date="2015-08" db="EMBL/GenBank/DDBJ databases">
        <authorList>
            <person name="Babu N.S."/>
            <person name="Beckwith C.J."/>
            <person name="Beseler K.G."/>
            <person name="Brison A."/>
            <person name="Carone J.V."/>
            <person name="Caskin T.P."/>
            <person name="Diamond M."/>
            <person name="Durham M.E."/>
            <person name="Foxe J.M."/>
            <person name="Go M."/>
            <person name="Henderson B.A."/>
            <person name="Jones I.B."/>
            <person name="McGettigan J.A."/>
            <person name="Micheletti S.J."/>
            <person name="Nasrallah M.E."/>
            <person name="Ortiz D."/>
            <person name="Piller C.R."/>
            <person name="Privatt S.R."/>
            <person name="Schneider S.L."/>
            <person name="Sharp S."/>
            <person name="Smith T.C."/>
            <person name="Stanton J.D."/>
            <person name="Ullery H.E."/>
            <person name="Wilson R.J."/>
            <person name="Serrano M.G."/>
            <person name="Buck G."/>
            <person name="Lee V."/>
            <person name="Wang Y."/>
            <person name="Carvalho R."/>
            <person name="Voegtly L."/>
            <person name="Shi R."/>
            <person name="Duckworth R."/>
            <person name="Johnson A."/>
            <person name="Loviza R."/>
            <person name="Walstead R."/>
            <person name="Shah Z."/>
            <person name="Kiflezghi M."/>
            <person name="Wade K."/>
            <person name="Ball S.L."/>
            <person name="Bradley K.W."/>
            <person name="Asai D.J."/>
            <person name="Bowman C.A."/>
            <person name="Russell D.A."/>
            <person name="Pope W.H."/>
            <person name="Jacobs-Sera D."/>
            <person name="Hendrix R.W."/>
            <person name="Hatfull G.F."/>
        </authorList>
    </citation>
    <scope>NUCLEOTIDE SEQUENCE</scope>
</reference>
<dbReference type="AlphaFoldDB" id="A0A2P2C5Y1"/>
<dbReference type="Pfam" id="PF12680">
    <property type="entry name" value="SnoaL_2"/>
    <property type="match status" value="1"/>
</dbReference>
<feature type="domain" description="SnoaL-like" evidence="1">
    <location>
        <begin position="28"/>
        <end position="123"/>
    </location>
</feature>
<name>A0A2P2C5Y1_9ZZZZ</name>
<gene>
    <name evidence="2" type="ORF">NOCA2420004</name>
</gene>
<dbReference type="Gene3D" id="3.10.450.50">
    <property type="match status" value="1"/>
</dbReference>
<evidence type="ECO:0000259" key="1">
    <source>
        <dbReference type="Pfam" id="PF12680"/>
    </source>
</evidence>
<organism evidence="2">
    <name type="scientific">metagenome</name>
    <dbReference type="NCBI Taxonomy" id="256318"/>
    <lineage>
        <taxon>unclassified sequences</taxon>
        <taxon>metagenomes</taxon>
    </lineage>
</organism>
<sequence length="137" mass="14872">MADDTPSIQLVKRYIQTAQRARASGDVDDFEALREFLAADVVIKVASAWTDEPWQVMHRGADAVITRLQAPINKATSLTTENVTVQQAGDDVYVEQLSTIVDGNGTHVSMVCHIFSVVDGVITGVRGYRNDRGIPAG</sequence>
<accession>A0A2P2C5Y1</accession>
<protein>
    <recommendedName>
        <fullName evidence="1">SnoaL-like domain-containing protein</fullName>
    </recommendedName>
</protein>
<dbReference type="InterPro" id="IPR037401">
    <property type="entry name" value="SnoaL-like"/>
</dbReference>